<dbReference type="EMBL" id="JAEMGP010000004">
    <property type="protein sequence ID" value="KAG5210381.1"/>
    <property type="molecule type" value="Genomic_DNA"/>
</dbReference>
<organism evidence="2 3">
    <name type="scientific">Ovis aries</name>
    <name type="common">Sheep</name>
    <dbReference type="NCBI Taxonomy" id="9940"/>
    <lineage>
        <taxon>Eukaryota</taxon>
        <taxon>Metazoa</taxon>
        <taxon>Chordata</taxon>
        <taxon>Craniata</taxon>
        <taxon>Vertebrata</taxon>
        <taxon>Euteleostomi</taxon>
        <taxon>Mammalia</taxon>
        <taxon>Eutheria</taxon>
        <taxon>Laurasiatheria</taxon>
        <taxon>Artiodactyla</taxon>
        <taxon>Ruminantia</taxon>
        <taxon>Pecora</taxon>
        <taxon>Bovidae</taxon>
        <taxon>Caprinae</taxon>
        <taxon>Ovis</taxon>
    </lineage>
</organism>
<accession>A0A836D3V8</accession>
<evidence type="ECO:0000256" key="1">
    <source>
        <dbReference type="SAM" id="Phobius"/>
    </source>
</evidence>
<keyword evidence="1" id="KW-0472">Membrane</keyword>
<keyword evidence="1" id="KW-0812">Transmembrane</keyword>
<sequence>MRKRGRHCQVAPPPLLPPNGAAALGVPSGLACWLSVLFLMYVLGFSSIFGCDNPAALQTQVKWNMWVSTTKLMLLYAWYY</sequence>
<name>A0A836D3V8_SHEEP</name>
<proteinExistence type="predicted"/>
<reference evidence="2 3" key="1">
    <citation type="submission" date="2020-12" db="EMBL/GenBank/DDBJ databases">
        <title>De novo assembly of Tibetan sheep genome.</title>
        <authorList>
            <person name="Li X."/>
        </authorList>
    </citation>
    <scope>NUCLEOTIDE SEQUENCE [LARGE SCALE GENOMIC DNA]</scope>
    <source>
        <tissue evidence="2">Heart</tissue>
    </source>
</reference>
<protein>
    <submittedName>
        <fullName evidence="2">Uncharacterized protein</fullName>
    </submittedName>
</protein>
<dbReference type="PROSITE" id="PS51257">
    <property type="entry name" value="PROKAR_LIPOPROTEIN"/>
    <property type="match status" value="1"/>
</dbReference>
<feature type="transmembrane region" description="Helical" evidence="1">
    <location>
        <begin position="21"/>
        <end position="43"/>
    </location>
</feature>
<gene>
    <name evidence="2" type="ORF">JEQ12_015575</name>
</gene>
<evidence type="ECO:0000313" key="2">
    <source>
        <dbReference type="EMBL" id="KAG5210381.1"/>
    </source>
</evidence>
<dbReference type="Proteomes" id="UP000664991">
    <property type="component" value="Unassembled WGS sequence"/>
</dbReference>
<keyword evidence="1" id="KW-1133">Transmembrane helix</keyword>
<comment type="caution">
    <text evidence="2">The sequence shown here is derived from an EMBL/GenBank/DDBJ whole genome shotgun (WGS) entry which is preliminary data.</text>
</comment>
<dbReference type="AlphaFoldDB" id="A0A836D3V8"/>
<evidence type="ECO:0000313" key="3">
    <source>
        <dbReference type="Proteomes" id="UP000664991"/>
    </source>
</evidence>